<reference evidence="1" key="1">
    <citation type="submission" date="2018-04" db="EMBL/GenBank/DDBJ databases">
        <title>Transcriptome assembly of Sipha flava.</title>
        <authorList>
            <person name="Scully E.D."/>
            <person name="Geib S.M."/>
            <person name="Palmer N.A."/>
            <person name="Koch K."/>
            <person name="Bradshaw J."/>
            <person name="Heng-Moss T."/>
            <person name="Sarath G."/>
        </authorList>
    </citation>
    <scope>NUCLEOTIDE SEQUENCE</scope>
</reference>
<name>A0A2S2Q7U7_9HEMI</name>
<accession>A0A2S2Q7U7</accession>
<dbReference type="AlphaFoldDB" id="A0A2S2Q7U7"/>
<sequence>MNDTDFVAARQDVVKLKDLLKARSSGKFSGNILRIAKTLLMNVRRATCSFVTFPCAHEHGFVGPRPVIARVRTFTTVITATALSGTADGRSGRARATNCSDSFGPCAHNVHHQAQCVELLVGGNYVSARGGMRGAGEIPFGSRRCFGWCAGTRRLI</sequence>
<protein>
    <submittedName>
        <fullName evidence="1">Uncharacterized protein</fullName>
    </submittedName>
</protein>
<proteinExistence type="predicted"/>
<organism evidence="1">
    <name type="scientific">Sipha flava</name>
    <name type="common">yellow sugarcane aphid</name>
    <dbReference type="NCBI Taxonomy" id="143950"/>
    <lineage>
        <taxon>Eukaryota</taxon>
        <taxon>Metazoa</taxon>
        <taxon>Ecdysozoa</taxon>
        <taxon>Arthropoda</taxon>
        <taxon>Hexapoda</taxon>
        <taxon>Insecta</taxon>
        <taxon>Pterygota</taxon>
        <taxon>Neoptera</taxon>
        <taxon>Paraneoptera</taxon>
        <taxon>Hemiptera</taxon>
        <taxon>Sternorrhyncha</taxon>
        <taxon>Aphidomorpha</taxon>
        <taxon>Aphidoidea</taxon>
        <taxon>Aphididae</taxon>
        <taxon>Sipha</taxon>
    </lineage>
</organism>
<evidence type="ECO:0000313" key="1">
    <source>
        <dbReference type="EMBL" id="MBY73282.1"/>
    </source>
</evidence>
<dbReference type="EMBL" id="GGMS01004079">
    <property type="protein sequence ID" value="MBY73282.1"/>
    <property type="molecule type" value="Transcribed_RNA"/>
</dbReference>
<gene>
    <name evidence="1" type="ORF">g.131563</name>
</gene>